<name>A0A011VSM9_RUMAL</name>
<comment type="caution">
    <text evidence="1">The sequence shown here is derived from an EMBL/GenBank/DDBJ whole genome shotgun (WGS) entry which is preliminary data.</text>
</comment>
<dbReference type="SUPFAM" id="SSF53795">
    <property type="entry name" value="PEP carboxykinase-like"/>
    <property type="match status" value="1"/>
</dbReference>
<gene>
    <name evidence="1" type="ORF">RASY3_13770</name>
</gene>
<accession>A0A011VSM9</accession>
<proteinExistence type="predicted"/>
<evidence type="ECO:0000313" key="1">
    <source>
        <dbReference type="EMBL" id="EXM37598.1"/>
    </source>
</evidence>
<reference evidence="1 2" key="1">
    <citation type="submission" date="2013-06" db="EMBL/GenBank/DDBJ databases">
        <title>Rumen cellulosomics: divergent fiber-degrading strategies revealed by comparative genome-wide analysis of six Ruminococcal strains.</title>
        <authorList>
            <person name="Dassa B."/>
            <person name="Borovok I."/>
            <person name="Lamed R."/>
            <person name="Flint H."/>
            <person name="Yeoman C.J."/>
            <person name="White B."/>
            <person name="Bayer E.A."/>
        </authorList>
    </citation>
    <scope>NUCLEOTIDE SEQUENCE [LARGE SCALE GENOMIC DNA]</scope>
    <source>
        <strain evidence="1 2">SY3</strain>
    </source>
</reference>
<sequence length="240" mass="26960">MRLADVNIAVNSIYENVYRLCSDYITDRKPDLSISTYAEDIAYEREINKCEADAEGIPIINYPDGYLETLAIYRKIAAQMLKFDTFLMHGAVVAVKNKAWLFTAPSGTGKTTHIRLWLENIEGSYVVNGDKPLIHVGEKVTVYGTPWAGKEGMQKNVGIELAGIVFLERGIKNHIKRESFSKSLPTLVQQSYRSVNKADLEKTLNLLGRLGIKIPLYRLSCNMDKEAALTAYEVLSHDII</sequence>
<dbReference type="InterPro" id="IPR027417">
    <property type="entry name" value="P-loop_NTPase"/>
</dbReference>
<dbReference type="Gene3D" id="3.40.50.300">
    <property type="entry name" value="P-loop containing nucleotide triphosphate hydrolases"/>
    <property type="match status" value="1"/>
</dbReference>
<evidence type="ECO:0000313" key="2">
    <source>
        <dbReference type="Proteomes" id="UP000021369"/>
    </source>
</evidence>
<dbReference type="PATRIC" id="fig|1341156.4.peg.3777"/>
<dbReference type="AlphaFoldDB" id="A0A011VSM9"/>
<evidence type="ECO:0008006" key="3">
    <source>
        <dbReference type="Google" id="ProtNLM"/>
    </source>
</evidence>
<dbReference type="EMBL" id="JEOB01000004">
    <property type="protein sequence ID" value="EXM37598.1"/>
    <property type="molecule type" value="Genomic_DNA"/>
</dbReference>
<protein>
    <recommendedName>
        <fullName evidence="3">SynChlorMet cassette protein ScmC</fullName>
    </recommendedName>
</protein>
<organism evidence="1 2">
    <name type="scientific">Ruminococcus albus SY3</name>
    <dbReference type="NCBI Taxonomy" id="1341156"/>
    <lineage>
        <taxon>Bacteria</taxon>
        <taxon>Bacillati</taxon>
        <taxon>Bacillota</taxon>
        <taxon>Clostridia</taxon>
        <taxon>Eubacteriales</taxon>
        <taxon>Oscillospiraceae</taxon>
        <taxon>Ruminococcus</taxon>
    </lineage>
</organism>
<dbReference type="Proteomes" id="UP000021369">
    <property type="component" value="Unassembled WGS sequence"/>
</dbReference>
<keyword evidence="2" id="KW-1185">Reference proteome</keyword>